<dbReference type="GO" id="GO:0005739">
    <property type="term" value="C:mitochondrion"/>
    <property type="evidence" value="ECO:0007669"/>
    <property type="project" value="TreeGrafter"/>
</dbReference>
<evidence type="ECO:0000256" key="8">
    <source>
        <dbReference type="SAM" id="MobiDB-lite"/>
    </source>
</evidence>
<reference evidence="10 11" key="1">
    <citation type="journal article" date="2020" name="ISME J.">
        <title>Uncovering the hidden diversity of litter-decomposition mechanisms in mushroom-forming fungi.</title>
        <authorList>
            <person name="Floudas D."/>
            <person name="Bentzer J."/>
            <person name="Ahren D."/>
            <person name="Johansson T."/>
            <person name="Persson P."/>
            <person name="Tunlid A."/>
        </authorList>
    </citation>
    <scope>NUCLEOTIDE SEQUENCE [LARGE SCALE GENOMIC DNA]</scope>
    <source>
        <strain evidence="10 11">CBS 101986</strain>
    </source>
</reference>
<evidence type="ECO:0000256" key="5">
    <source>
        <dbReference type="ARBA" id="ARBA00022691"/>
    </source>
</evidence>
<feature type="active site" description="Proton acceptor" evidence="7">
    <location>
        <position position="265"/>
    </location>
</feature>
<sequence length="312" mass="34673">MAFRQTLARLSQKSKSKSASWASRQQRDPFVKMRVNDPAAYRARSAYKLLEINDQCYQFLDQPDVHGVVDLGAAPGGWSQVVSQKLGWSTPTGSPLAQPESEPEAVPPQGEEEPLEEELGSPRPKKWKKPKKVPQAAQQALMDDFDPLGIDDVGPYAGGAPTGRGRIIAVDLLKVERIPGVESIKADFLQDSTTRLVQKLLVGPRNPFGRADVVLSDMAANVSGNDAHDIEQSLRICEAVFEFAQRNLRTADSIGRRRGGVLLVKFFAHPLLNQFRDEKLKPNFNYVQYIKPESSRATSREGYFLCQGWNPD</sequence>
<dbReference type="InterPro" id="IPR029063">
    <property type="entry name" value="SAM-dependent_MTases_sf"/>
</dbReference>
<keyword evidence="4" id="KW-0808">Transferase</keyword>
<dbReference type="Proteomes" id="UP000567179">
    <property type="component" value="Unassembled WGS sequence"/>
</dbReference>
<feature type="region of interest" description="Disordered" evidence="8">
    <location>
        <begin position="85"/>
        <end position="137"/>
    </location>
</feature>
<feature type="region of interest" description="Disordered" evidence="8">
    <location>
        <begin position="1"/>
        <end position="26"/>
    </location>
</feature>
<dbReference type="HAMAP" id="MF_01547">
    <property type="entry name" value="RNA_methyltr_E"/>
    <property type="match status" value="1"/>
</dbReference>
<dbReference type="PANTHER" id="PTHR10920">
    <property type="entry name" value="RIBOSOMAL RNA METHYLTRANSFERASE"/>
    <property type="match status" value="1"/>
</dbReference>
<evidence type="ECO:0000256" key="3">
    <source>
        <dbReference type="ARBA" id="ARBA00022603"/>
    </source>
</evidence>
<evidence type="ECO:0000313" key="11">
    <source>
        <dbReference type="Proteomes" id="UP000567179"/>
    </source>
</evidence>
<dbReference type="InterPro" id="IPR050082">
    <property type="entry name" value="RNA_methyltr_RlmE"/>
</dbReference>
<dbReference type="InterPro" id="IPR015507">
    <property type="entry name" value="rRNA-MeTfrase_E"/>
</dbReference>
<dbReference type="PIRSF" id="PIRSF005461">
    <property type="entry name" value="23S_rRNA_mtase"/>
    <property type="match status" value="1"/>
</dbReference>
<accession>A0A8H5EVT1</accession>
<feature type="compositionally biased region" description="Acidic residues" evidence="8">
    <location>
        <begin position="110"/>
        <end position="119"/>
    </location>
</feature>
<evidence type="ECO:0000256" key="7">
    <source>
        <dbReference type="PIRSR" id="PIRSR005461-1"/>
    </source>
</evidence>
<gene>
    <name evidence="10" type="ORF">D9619_013015</name>
</gene>
<evidence type="ECO:0000313" key="10">
    <source>
        <dbReference type="EMBL" id="KAF5313828.1"/>
    </source>
</evidence>
<evidence type="ECO:0000256" key="4">
    <source>
        <dbReference type="ARBA" id="ARBA00022679"/>
    </source>
</evidence>
<feature type="compositionally biased region" description="Polar residues" evidence="8">
    <location>
        <begin position="85"/>
        <end position="95"/>
    </location>
</feature>
<evidence type="ECO:0000256" key="6">
    <source>
        <dbReference type="ARBA" id="ARBA00041184"/>
    </source>
</evidence>
<dbReference type="EMBL" id="JAACJJ010000046">
    <property type="protein sequence ID" value="KAF5313828.1"/>
    <property type="molecule type" value="Genomic_DNA"/>
</dbReference>
<proteinExistence type="inferred from homology"/>
<keyword evidence="11" id="KW-1185">Reference proteome</keyword>
<dbReference type="SUPFAM" id="SSF53335">
    <property type="entry name" value="S-adenosyl-L-methionine-dependent methyltransferases"/>
    <property type="match status" value="2"/>
</dbReference>
<keyword evidence="2" id="KW-0698">rRNA processing</keyword>
<comment type="similarity">
    <text evidence="1">Belongs to the class I-like SAM-binding methyltransferase superfamily. RNA methyltransferase RlmE family.</text>
</comment>
<dbReference type="GO" id="GO:0008650">
    <property type="term" value="F:rRNA (uridine-2'-O-)-methyltransferase activity"/>
    <property type="evidence" value="ECO:0007669"/>
    <property type="project" value="TreeGrafter"/>
</dbReference>
<feature type="domain" description="Ribosomal RNA methyltransferase FtsJ" evidence="9">
    <location>
        <begin position="163"/>
        <end position="308"/>
    </location>
</feature>
<dbReference type="PANTHER" id="PTHR10920:SF18">
    <property type="entry name" value="RRNA METHYLTRANSFERASE 2, MITOCHONDRIAL"/>
    <property type="match status" value="1"/>
</dbReference>
<protein>
    <recommendedName>
        <fullName evidence="6">rRNA methyltransferase 2, mitochondrial</fullName>
    </recommendedName>
</protein>
<name>A0A8H5EVT1_9AGAR</name>
<evidence type="ECO:0000256" key="2">
    <source>
        <dbReference type="ARBA" id="ARBA00022552"/>
    </source>
</evidence>
<feature type="domain" description="Ribosomal RNA methyltransferase FtsJ" evidence="9">
    <location>
        <begin position="41"/>
        <end position="87"/>
    </location>
</feature>
<dbReference type="OrthoDB" id="20105at2759"/>
<dbReference type="InterPro" id="IPR002877">
    <property type="entry name" value="RNA_MeTrfase_FtsJ_dom"/>
</dbReference>
<dbReference type="Gene3D" id="3.40.50.150">
    <property type="entry name" value="Vaccinia Virus protein VP39"/>
    <property type="match status" value="1"/>
</dbReference>
<feature type="compositionally biased region" description="Basic residues" evidence="8">
    <location>
        <begin position="123"/>
        <end position="132"/>
    </location>
</feature>
<evidence type="ECO:0000256" key="1">
    <source>
        <dbReference type="ARBA" id="ARBA00009258"/>
    </source>
</evidence>
<keyword evidence="3" id="KW-0489">Methyltransferase</keyword>
<feature type="compositionally biased region" description="Low complexity" evidence="8">
    <location>
        <begin position="8"/>
        <end position="24"/>
    </location>
</feature>
<evidence type="ECO:0000259" key="9">
    <source>
        <dbReference type="Pfam" id="PF01728"/>
    </source>
</evidence>
<dbReference type="AlphaFoldDB" id="A0A8H5EVT1"/>
<dbReference type="Pfam" id="PF01728">
    <property type="entry name" value="FtsJ"/>
    <property type="match status" value="2"/>
</dbReference>
<comment type="caution">
    <text evidence="10">The sequence shown here is derived from an EMBL/GenBank/DDBJ whole genome shotgun (WGS) entry which is preliminary data.</text>
</comment>
<keyword evidence="5 7" id="KW-0949">S-adenosyl-L-methionine</keyword>
<organism evidence="10 11">
    <name type="scientific">Psilocybe cf. subviscida</name>
    <dbReference type="NCBI Taxonomy" id="2480587"/>
    <lineage>
        <taxon>Eukaryota</taxon>
        <taxon>Fungi</taxon>
        <taxon>Dikarya</taxon>
        <taxon>Basidiomycota</taxon>
        <taxon>Agaricomycotina</taxon>
        <taxon>Agaricomycetes</taxon>
        <taxon>Agaricomycetidae</taxon>
        <taxon>Agaricales</taxon>
        <taxon>Agaricineae</taxon>
        <taxon>Strophariaceae</taxon>
        <taxon>Psilocybe</taxon>
    </lineage>
</organism>